<accession>A0A517L4U1</accession>
<organism evidence="1 2">
    <name type="scientific">Venturia effusa</name>
    <dbReference type="NCBI Taxonomy" id="50376"/>
    <lineage>
        <taxon>Eukaryota</taxon>
        <taxon>Fungi</taxon>
        <taxon>Dikarya</taxon>
        <taxon>Ascomycota</taxon>
        <taxon>Pezizomycotina</taxon>
        <taxon>Dothideomycetes</taxon>
        <taxon>Pleosporomycetidae</taxon>
        <taxon>Venturiales</taxon>
        <taxon>Venturiaceae</taxon>
        <taxon>Venturia</taxon>
    </lineage>
</organism>
<evidence type="ECO:0000313" key="2">
    <source>
        <dbReference type="Proteomes" id="UP000316270"/>
    </source>
</evidence>
<protein>
    <submittedName>
        <fullName evidence="1">Uncharacterized protein</fullName>
    </submittedName>
</protein>
<reference evidence="1 2" key="1">
    <citation type="submission" date="2019-07" db="EMBL/GenBank/DDBJ databases">
        <title>Finished genome of Venturia effusa.</title>
        <authorList>
            <person name="Young C.A."/>
            <person name="Cox M.P."/>
            <person name="Ganley A.R.D."/>
            <person name="David W.J."/>
        </authorList>
    </citation>
    <scope>NUCLEOTIDE SEQUENCE [LARGE SCALE GENOMIC DNA]</scope>
    <source>
        <strain evidence="2">albino</strain>
    </source>
</reference>
<keyword evidence="2" id="KW-1185">Reference proteome</keyword>
<dbReference type="AlphaFoldDB" id="A0A517L4U1"/>
<name>A0A517L4U1_9PEZI</name>
<sequence length="149" mass="16971">MSKRILSVLGNRSKGGSVSVLPLSTRYQCEYPGLYLWEPEKWEPEKRSNWEQSVERIAARIDATPKAHLSHRLAEEIKAYALVREYYVRHGEGCVSFASIRAELHAAIREAKKELGAQISKSKCHCQAANLRKNEVSHGTEKREENHTV</sequence>
<dbReference type="Proteomes" id="UP000316270">
    <property type="component" value="Chromosome 5"/>
</dbReference>
<evidence type="ECO:0000313" key="1">
    <source>
        <dbReference type="EMBL" id="QDS70663.1"/>
    </source>
</evidence>
<gene>
    <name evidence="1" type="ORF">FKW77_001112</name>
</gene>
<proteinExistence type="predicted"/>
<dbReference type="EMBL" id="CP042189">
    <property type="protein sequence ID" value="QDS70663.1"/>
    <property type="molecule type" value="Genomic_DNA"/>
</dbReference>